<dbReference type="Gene3D" id="3.40.50.1220">
    <property type="entry name" value="TPP-binding domain"/>
    <property type="match status" value="1"/>
</dbReference>
<dbReference type="InterPro" id="IPR012000">
    <property type="entry name" value="Thiamin_PyroP_enz_cen_dom"/>
</dbReference>
<dbReference type="EC" id="2.2.1.6" evidence="7"/>
<dbReference type="CDD" id="cd07035">
    <property type="entry name" value="TPP_PYR_POX_like"/>
    <property type="match status" value="1"/>
</dbReference>
<evidence type="ECO:0000256" key="1">
    <source>
        <dbReference type="ARBA" id="ARBA00007812"/>
    </source>
</evidence>
<evidence type="ECO:0000259" key="6">
    <source>
        <dbReference type="Pfam" id="PF02776"/>
    </source>
</evidence>
<keyword evidence="7" id="KW-0808">Transferase</keyword>
<gene>
    <name evidence="7" type="ORF">ACFQ5P_15330</name>
</gene>
<dbReference type="InterPro" id="IPR045229">
    <property type="entry name" value="TPP_enz"/>
</dbReference>
<dbReference type="Pfam" id="PF02776">
    <property type="entry name" value="TPP_enzyme_N"/>
    <property type="match status" value="1"/>
</dbReference>
<evidence type="ECO:0000313" key="7">
    <source>
        <dbReference type="EMBL" id="MFD1482666.1"/>
    </source>
</evidence>
<dbReference type="NCBIfam" id="NF006187">
    <property type="entry name" value="PRK08322.1"/>
    <property type="match status" value="1"/>
</dbReference>
<dbReference type="SUPFAM" id="SSF52467">
    <property type="entry name" value="DHS-like NAD/FAD-binding domain"/>
    <property type="match status" value="1"/>
</dbReference>
<reference evidence="8" key="1">
    <citation type="journal article" date="2019" name="Int. J. Syst. Evol. Microbiol.">
        <title>The Global Catalogue of Microorganisms (GCM) 10K type strain sequencing project: providing services to taxonomists for standard genome sequencing and annotation.</title>
        <authorList>
            <consortium name="The Broad Institute Genomics Platform"/>
            <consortium name="The Broad Institute Genome Sequencing Center for Infectious Disease"/>
            <person name="Wu L."/>
            <person name="Ma J."/>
        </authorList>
    </citation>
    <scope>NUCLEOTIDE SEQUENCE [LARGE SCALE GENOMIC DNA]</scope>
    <source>
        <strain evidence="8">CCM 8875</strain>
    </source>
</reference>
<dbReference type="EMBL" id="JBHTOQ010000034">
    <property type="protein sequence ID" value="MFD1482666.1"/>
    <property type="molecule type" value="Genomic_DNA"/>
</dbReference>
<feature type="domain" description="Thiamine pyrophosphate enzyme TPP-binding" evidence="5">
    <location>
        <begin position="380"/>
        <end position="526"/>
    </location>
</feature>
<dbReference type="Proteomes" id="UP001597302">
    <property type="component" value="Unassembled WGS sequence"/>
</dbReference>
<feature type="domain" description="Thiamine pyrophosphate enzyme central" evidence="4">
    <location>
        <begin position="189"/>
        <end position="321"/>
    </location>
</feature>
<dbReference type="Pfam" id="PF00205">
    <property type="entry name" value="TPP_enzyme_M"/>
    <property type="match status" value="1"/>
</dbReference>
<dbReference type="PANTHER" id="PTHR18968:SF129">
    <property type="entry name" value="ACETOLACTATE SYNTHASE"/>
    <property type="match status" value="1"/>
</dbReference>
<comment type="similarity">
    <text evidence="1 3">Belongs to the TPP enzyme family.</text>
</comment>
<protein>
    <submittedName>
        <fullName evidence="7">Acetolactate synthase large subunit</fullName>
        <ecNumber evidence="7">2.2.1.6</ecNumber>
    </submittedName>
</protein>
<dbReference type="SUPFAM" id="SSF52518">
    <property type="entry name" value="Thiamin diphosphate-binding fold (THDP-binding)"/>
    <property type="match status" value="2"/>
</dbReference>
<dbReference type="InterPro" id="IPR029035">
    <property type="entry name" value="DHS-like_NAD/FAD-binding_dom"/>
</dbReference>
<comment type="caution">
    <text evidence="7">The sequence shown here is derived from an EMBL/GenBank/DDBJ whole genome shotgun (WGS) entry which is preliminary data.</text>
</comment>
<keyword evidence="2 3" id="KW-0786">Thiamine pyrophosphate</keyword>
<evidence type="ECO:0000256" key="3">
    <source>
        <dbReference type="RuleBase" id="RU362132"/>
    </source>
</evidence>
<proteinExistence type="inferred from homology"/>
<keyword evidence="8" id="KW-1185">Reference proteome</keyword>
<dbReference type="InterPro" id="IPR029061">
    <property type="entry name" value="THDP-binding"/>
</dbReference>
<sequence length="551" mass="59333">MGKGSDMFVAALENEGVDRVFGVPGEENLDLLESLRTSSIELVLTRHEQAAAFMAATYGRLTGKPGVCLATLGPGALNLSTGAAYAHLGAMPMILVTGQKPLMNGKQARFQIVDIVASMKPLTKMTRQIVSAASIPAMVRDAFRVAAEERPGPVHLELPEDVASEEVEDIPVILPHAVQPAIASAAALDIAAQAIMAARRPMVMIGAAGNRPALVEALSEFIGRTQLPFFNTQMGKGAVTGGSDRYMGTAALSEGDYVHEAIERADLIIAIGHDTIEKPPFLMKSAGGSQVIHVAYQSATVEQVYHPEIEVIGDIAATVAGLAERLAGRLTGDQGMLDLRQRILVRLNDRSEESRFPITPQRIVHDVRTVMPEDGIVCLDNGMYKIWFARNYRTHVANTLILDNALATMGAGLPSAMMAAMLYPARRVMAVCGDGGFMMNSQEMETAVRLRLNLVVVVLNDSAYGMIRWKQAVEGFPDFGMSFGNPDFVRYAEAYGAKGSRVTAVEDLVPVLEAAFAGGGVHLVDVPIDYTENTRVLVEELRNRTQNVECT</sequence>
<evidence type="ECO:0000259" key="4">
    <source>
        <dbReference type="Pfam" id="PF00205"/>
    </source>
</evidence>
<accession>A0ABW4E1S9</accession>
<dbReference type="Gene3D" id="3.40.50.970">
    <property type="match status" value="2"/>
</dbReference>
<feature type="domain" description="Thiamine pyrophosphate enzyme N-terminal TPP-binding" evidence="6">
    <location>
        <begin position="3"/>
        <end position="116"/>
    </location>
</feature>
<evidence type="ECO:0000256" key="2">
    <source>
        <dbReference type="ARBA" id="ARBA00023052"/>
    </source>
</evidence>
<dbReference type="PANTHER" id="PTHR18968">
    <property type="entry name" value="THIAMINE PYROPHOSPHATE ENZYMES"/>
    <property type="match status" value="1"/>
</dbReference>
<dbReference type="InterPro" id="IPR011766">
    <property type="entry name" value="TPP_enzyme_TPP-bd"/>
</dbReference>
<dbReference type="RefSeq" id="WP_131576271.1">
    <property type="nucleotide sequence ID" value="NZ_CBCSAJ010000048.1"/>
</dbReference>
<dbReference type="GO" id="GO:0003984">
    <property type="term" value="F:acetolactate synthase activity"/>
    <property type="evidence" value="ECO:0007669"/>
    <property type="project" value="UniProtKB-EC"/>
</dbReference>
<evidence type="ECO:0000259" key="5">
    <source>
        <dbReference type="Pfam" id="PF02775"/>
    </source>
</evidence>
<organism evidence="7 8">
    <name type="scientific">Paracoccus nototheniae</name>
    <dbReference type="NCBI Taxonomy" id="2489002"/>
    <lineage>
        <taxon>Bacteria</taxon>
        <taxon>Pseudomonadati</taxon>
        <taxon>Pseudomonadota</taxon>
        <taxon>Alphaproteobacteria</taxon>
        <taxon>Rhodobacterales</taxon>
        <taxon>Paracoccaceae</taxon>
        <taxon>Paracoccus</taxon>
    </lineage>
</organism>
<name>A0ABW4E1S9_9RHOB</name>
<dbReference type="InterPro" id="IPR012001">
    <property type="entry name" value="Thiamin_PyroP_enz_TPP-bd_dom"/>
</dbReference>
<evidence type="ECO:0000313" key="8">
    <source>
        <dbReference type="Proteomes" id="UP001597302"/>
    </source>
</evidence>
<dbReference type="Pfam" id="PF02775">
    <property type="entry name" value="TPP_enzyme_C"/>
    <property type="match status" value="1"/>
</dbReference>